<sequence>MAIKDWRELLNANTGQDDDYTVKSKTSTDNLNLTLEWVTPTLKPQDRSKSIRLMRSSSIEPRSIYDQEKHGLSLKPKMANGNPN</sequence>
<evidence type="ECO:0000313" key="2">
    <source>
        <dbReference type="EMBL" id="KAK0065989.1"/>
    </source>
</evidence>
<evidence type="ECO:0000256" key="1">
    <source>
        <dbReference type="SAM" id="MobiDB-lite"/>
    </source>
</evidence>
<reference evidence="2" key="1">
    <citation type="journal article" date="2023" name="PLoS Negl. Trop. Dis.">
        <title>A genome sequence for Biomphalaria pfeifferi, the major vector snail for the human-infecting parasite Schistosoma mansoni.</title>
        <authorList>
            <person name="Bu L."/>
            <person name="Lu L."/>
            <person name="Laidemitt M.R."/>
            <person name="Zhang S.M."/>
            <person name="Mutuku M."/>
            <person name="Mkoji G."/>
            <person name="Steinauer M."/>
            <person name="Loker E.S."/>
        </authorList>
    </citation>
    <scope>NUCLEOTIDE SEQUENCE</scope>
    <source>
        <strain evidence="2">KasaAsao</strain>
    </source>
</reference>
<proteinExistence type="predicted"/>
<organism evidence="2 3">
    <name type="scientific">Biomphalaria pfeifferi</name>
    <name type="common">Bloodfluke planorb</name>
    <name type="synonym">Freshwater snail</name>
    <dbReference type="NCBI Taxonomy" id="112525"/>
    <lineage>
        <taxon>Eukaryota</taxon>
        <taxon>Metazoa</taxon>
        <taxon>Spiralia</taxon>
        <taxon>Lophotrochozoa</taxon>
        <taxon>Mollusca</taxon>
        <taxon>Gastropoda</taxon>
        <taxon>Heterobranchia</taxon>
        <taxon>Euthyneura</taxon>
        <taxon>Panpulmonata</taxon>
        <taxon>Hygrophila</taxon>
        <taxon>Lymnaeoidea</taxon>
        <taxon>Planorbidae</taxon>
        <taxon>Biomphalaria</taxon>
    </lineage>
</organism>
<gene>
    <name evidence="2" type="ORF">Bpfe_004786</name>
</gene>
<name>A0AAD8FK23_BIOPF</name>
<comment type="caution">
    <text evidence="2">The sequence shown here is derived from an EMBL/GenBank/DDBJ whole genome shotgun (WGS) entry which is preliminary data.</text>
</comment>
<accession>A0AAD8FK23</accession>
<reference evidence="2" key="2">
    <citation type="submission" date="2023-04" db="EMBL/GenBank/DDBJ databases">
        <authorList>
            <person name="Bu L."/>
            <person name="Lu L."/>
            <person name="Laidemitt M.R."/>
            <person name="Zhang S.M."/>
            <person name="Mutuku M."/>
            <person name="Mkoji G."/>
            <person name="Steinauer M."/>
            <person name="Loker E.S."/>
        </authorList>
    </citation>
    <scope>NUCLEOTIDE SEQUENCE</scope>
    <source>
        <strain evidence="2">KasaAsao</strain>
        <tissue evidence="2">Whole Snail</tissue>
    </source>
</reference>
<protein>
    <submittedName>
        <fullName evidence="2">Uncharacterized protein</fullName>
    </submittedName>
</protein>
<dbReference type="EMBL" id="JASAOG010000012">
    <property type="protein sequence ID" value="KAK0065989.1"/>
    <property type="molecule type" value="Genomic_DNA"/>
</dbReference>
<feature type="region of interest" description="Disordered" evidence="1">
    <location>
        <begin position="64"/>
        <end position="84"/>
    </location>
</feature>
<keyword evidence="3" id="KW-1185">Reference proteome</keyword>
<dbReference type="AlphaFoldDB" id="A0AAD8FK23"/>
<evidence type="ECO:0000313" key="3">
    <source>
        <dbReference type="Proteomes" id="UP001233172"/>
    </source>
</evidence>
<dbReference type="Proteomes" id="UP001233172">
    <property type="component" value="Unassembled WGS sequence"/>
</dbReference>